<feature type="transmembrane region" description="Helical" evidence="6">
    <location>
        <begin position="121"/>
        <end position="140"/>
    </location>
</feature>
<evidence type="ECO:0000256" key="2">
    <source>
        <dbReference type="ARBA" id="ARBA00022692"/>
    </source>
</evidence>
<evidence type="ECO:0000256" key="5">
    <source>
        <dbReference type="SAM" id="MobiDB-lite"/>
    </source>
</evidence>
<feature type="transmembrane region" description="Helical" evidence="6">
    <location>
        <begin position="177"/>
        <end position="200"/>
    </location>
</feature>
<feature type="transmembrane region" description="Helical" evidence="6">
    <location>
        <begin position="212"/>
        <end position="230"/>
    </location>
</feature>
<name>A0ABR3GCE1_9PEZI</name>
<evidence type="ECO:0000259" key="7">
    <source>
        <dbReference type="PROSITE" id="PS50850"/>
    </source>
</evidence>
<comment type="caution">
    <text evidence="8">The sequence shown here is derived from an EMBL/GenBank/DDBJ whole genome shotgun (WGS) entry which is preliminary data.</text>
</comment>
<protein>
    <recommendedName>
        <fullName evidence="7">Major facilitator superfamily (MFS) profile domain-containing protein</fullName>
    </recommendedName>
</protein>
<sequence>MGFWILEPSAGGHVPGTSFMGAGSKGPTGLTGSSADTYSSGDSLDPNLKYDTTGPAPIVLIPQPSDDPNDPLNWSLRQRDCITAILCFVSVLASCLTSVLASNTIILVVEFEHSLTETALLTGYHLCSIGVTGIITVATARVWGKRHLYVFGTVLLIVSSFWAGAAKDYNSLLWARILQGVAVCPFEALVNTSVGDLYCVHQRGKRMALTNFSLFGGAFITPVVVGKITSTLGWRWSFYFVGIFSGLLLPLVILFVPETAFRRSSHYNSDIVASTSQIFSGSSSPTHPSTNPDFPVDLVQAREKDEHQEYAPALRDGWVKRMALFNGRKSEDSLWKLVLRPIALLVHPAVFWGVVTQGALIGWTVMIGVVLAFIFVGYPTLFTEVEVGYMYIGAFLGATAGFLLVGPVSDWSARWLTRRNNGIFEPEFRLFLIIPQALTGVLGLYLFGWTSANTLKYGWALPDFFFGLEVMGTIIGAVASSLYIVDAHRDIAVEAFTSLLLFKNFFSYALTTKAFDWILEQGVWRTFWIIGTVQVGVCLLTIPMYIFGKRNRALMQRYDILKMTRLDCKVTKRGGSTFIENVAAI</sequence>
<dbReference type="PANTHER" id="PTHR23502">
    <property type="entry name" value="MAJOR FACILITATOR SUPERFAMILY"/>
    <property type="match status" value="1"/>
</dbReference>
<comment type="subcellular location">
    <subcellularLocation>
        <location evidence="1">Membrane</location>
        <topology evidence="1">Multi-pass membrane protein</topology>
    </subcellularLocation>
</comment>
<evidence type="ECO:0000313" key="8">
    <source>
        <dbReference type="EMBL" id="KAL0633528.1"/>
    </source>
</evidence>
<proteinExistence type="predicted"/>
<feature type="transmembrane region" description="Helical" evidence="6">
    <location>
        <begin position="147"/>
        <end position="165"/>
    </location>
</feature>
<dbReference type="PROSITE" id="PS50850">
    <property type="entry name" value="MFS"/>
    <property type="match status" value="1"/>
</dbReference>
<dbReference type="PANTHER" id="PTHR23502:SF29">
    <property type="entry name" value="TRANSPORTER, PUTATIVE (AFU_ORTHOLOGUE AFUA_6G06680)-RELATED"/>
    <property type="match status" value="1"/>
</dbReference>
<gene>
    <name evidence="8" type="ORF">Q9L58_007560</name>
</gene>
<organism evidence="8 9">
    <name type="scientific">Discina gigas</name>
    <dbReference type="NCBI Taxonomy" id="1032678"/>
    <lineage>
        <taxon>Eukaryota</taxon>
        <taxon>Fungi</taxon>
        <taxon>Dikarya</taxon>
        <taxon>Ascomycota</taxon>
        <taxon>Pezizomycotina</taxon>
        <taxon>Pezizomycetes</taxon>
        <taxon>Pezizales</taxon>
        <taxon>Discinaceae</taxon>
        <taxon>Discina</taxon>
    </lineage>
</organism>
<keyword evidence="4 6" id="KW-0472">Membrane</keyword>
<dbReference type="InterPro" id="IPR011701">
    <property type="entry name" value="MFS"/>
</dbReference>
<evidence type="ECO:0000313" key="9">
    <source>
        <dbReference type="Proteomes" id="UP001447188"/>
    </source>
</evidence>
<dbReference type="Proteomes" id="UP001447188">
    <property type="component" value="Unassembled WGS sequence"/>
</dbReference>
<feature type="domain" description="Major facilitator superfamily (MFS) profile" evidence="7">
    <location>
        <begin position="82"/>
        <end position="585"/>
    </location>
</feature>
<accession>A0ABR3GCE1</accession>
<keyword evidence="3 6" id="KW-1133">Transmembrane helix</keyword>
<dbReference type="Gene3D" id="1.20.1250.20">
    <property type="entry name" value="MFS general substrate transporter like domains"/>
    <property type="match status" value="1"/>
</dbReference>
<feature type="transmembrane region" description="Helical" evidence="6">
    <location>
        <begin position="522"/>
        <end position="547"/>
    </location>
</feature>
<feature type="transmembrane region" description="Helical" evidence="6">
    <location>
        <begin position="491"/>
        <end position="510"/>
    </location>
</feature>
<feature type="region of interest" description="Disordered" evidence="5">
    <location>
        <begin position="16"/>
        <end position="40"/>
    </location>
</feature>
<feature type="transmembrane region" description="Helical" evidence="6">
    <location>
        <begin position="430"/>
        <end position="452"/>
    </location>
</feature>
<dbReference type="EMBL" id="JBBBZM010000122">
    <property type="protein sequence ID" value="KAL0633528.1"/>
    <property type="molecule type" value="Genomic_DNA"/>
</dbReference>
<keyword evidence="2 6" id="KW-0812">Transmembrane</keyword>
<feature type="transmembrane region" description="Helical" evidence="6">
    <location>
        <begin position="82"/>
        <end position="109"/>
    </location>
</feature>
<evidence type="ECO:0000256" key="6">
    <source>
        <dbReference type="SAM" id="Phobius"/>
    </source>
</evidence>
<evidence type="ECO:0000256" key="4">
    <source>
        <dbReference type="ARBA" id="ARBA00023136"/>
    </source>
</evidence>
<dbReference type="Pfam" id="PF07690">
    <property type="entry name" value="MFS_1"/>
    <property type="match status" value="1"/>
</dbReference>
<dbReference type="SUPFAM" id="SSF103473">
    <property type="entry name" value="MFS general substrate transporter"/>
    <property type="match status" value="1"/>
</dbReference>
<feature type="transmembrane region" description="Helical" evidence="6">
    <location>
        <begin position="236"/>
        <end position="256"/>
    </location>
</feature>
<dbReference type="InterPro" id="IPR020846">
    <property type="entry name" value="MFS_dom"/>
</dbReference>
<feature type="transmembrane region" description="Helical" evidence="6">
    <location>
        <begin position="349"/>
        <end position="376"/>
    </location>
</feature>
<dbReference type="InterPro" id="IPR036259">
    <property type="entry name" value="MFS_trans_sf"/>
</dbReference>
<feature type="transmembrane region" description="Helical" evidence="6">
    <location>
        <begin position="464"/>
        <end position="484"/>
    </location>
</feature>
<feature type="compositionally biased region" description="Polar residues" evidence="5">
    <location>
        <begin position="30"/>
        <end position="40"/>
    </location>
</feature>
<feature type="transmembrane region" description="Helical" evidence="6">
    <location>
        <begin position="388"/>
        <end position="409"/>
    </location>
</feature>
<keyword evidence="9" id="KW-1185">Reference proteome</keyword>
<evidence type="ECO:0000256" key="1">
    <source>
        <dbReference type="ARBA" id="ARBA00004141"/>
    </source>
</evidence>
<reference evidence="8 9" key="1">
    <citation type="submission" date="2024-02" db="EMBL/GenBank/DDBJ databases">
        <title>Discinaceae phylogenomics.</title>
        <authorList>
            <person name="Dirks A.C."/>
            <person name="James T.Y."/>
        </authorList>
    </citation>
    <scope>NUCLEOTIDE SEQUENCE [LARGE SCALE GENOMIC DNA]</scope>
    <source>
        <strain evidence="8 9">ACD0624</strain>
    </source>
</reference>
<evidence type="ECO:0000256" key="3">
    <source>
        <dbReference type="ARBA" id="ARBA00022989"/>
    </source>
</evidence>